<dbReference type="PROSITE" id="PS01228">
    <property type="entry name" value="COF_1"/>
    <property type="match status" value="1"/>
</dbReference>
<keyword evidence="2" id="KW-1185">Reference proteome</keyword>
<sequence length="261" mass="28840">MTNYKAVFFDIDGTLVNDEKEIPADAVEAVNQLKARGIDVFIATGRAPYYITKYLSQLGLDSFISLNGSYVVYKGQPIHKTPISTSTMERLENTALSHNHPVVMQGAEASFSNTELHEFIATSFETLHVEVPGYRTSYWKEAPIYQALLYCQEHEEHLYTSEEAGFGDLQFVRWHPFAMDVIPAEGSKAKGIEAVLKDLGISKDEVVAFGDGLNDVEMLSYVGLGIAMGNANDEVKSYAKYVTSSVDESGIRKGLEYAGLL</sequence>
<dbReference type="Pfam" id="PF08282">
    <property type="entry name" value="Hydrolase_3"/>
    <property type="match status" value="1"/>
</dbReference>
<dbReference type="NCBIfam" id="TIGR01484">
    <property type="entry name" value="HAD-SF-IIB"/>
    <property type="match status" value="1"/>
</dbReference>
<proteinExistence type="predicted"/>
<dbReference type="InterPro" id="IPR000150">
    <property type="entry name" value="Cof"/>
</dbReference>
<dbReference type="InterPro" id="IPR023214">
    <property type="entry name" value="HAD_sf"/>
</dbReference>
<dbReference type="InterPro" id="IPR036412">
    <property type="entry name" value="HAD-like_sf"/>
</dbReference>
<reference evidence="1 2" key="1">
    <citation type="submission" date="2020-08" db="EMBL/GenBank/DDBJ databases">
        <title>A Genomic Blueprint of the Chicken Gut Microbiome.</title>
        <authorList>
            <person name="Gilroy R."/>
            <person name="Ravi A."/>
            <person name="Getino M."/>
            <person name="Pursley I."/>
            <person name="Horton D.L."/>
            <person name="Alikhan N.-F."/>
            <person name="Baker D."/>
            <person name="Gharbi K."/>
            <person name="Hall N."/>
            <person name="Watson M."/>
            <person name="Adriaenssens E.M."/>
            <person name="Foster-Nyarko E."/>
            <person name="Jarju S."/>
            <person name="Secka A."/>
            <person name="Antonio M."/>
            <person name="Oren A."/>
            <person name="Chaudhuri R."/>
            <person name="La Ragione R.M."/>
            <person name="Hildebrand F."/>
            <person name="Pallen M.J."/>
        </authorList>
    </citation>
    <scope>NUCLEOTIDE SEQUENCE [LARGE SCALE GENOMIC DNA]</scope>
    <source>
        <strain evidence="1 2">Sa2BVA9</strain>
    </source>
</reference>
<dbReference type="EMBL" id="JACSQL010000001">
    <property type="protein sequence ID" value="MBD7966807.1"/>
    <property type="molecule type" value="Genomic_DNA"/>
</dbReference>
<accession>A0ABR8STL4</accession>
<evidence type="ECO:0000313" key="1">
    <source>
        <dbReference type="EMBL" id="MBD7966807.1"/>
    </source>
</evidence>
<dbReference type="PANTHER" id="PTHR10000:SF25">
    <property type="entry name" value="PHOSPHATASE YKRA-RELATED"/>
    <property type="match status" value="1"/>
</dbReference>
<dbReference type="GO" id="GO:0016787">
    <property type="term" value="F:hydrolase activity"/>
    <property type="evidence" value="ECO:0007669"/>
    <property type="project" value="UniProtKB-KW"/>
</dbReference>
<name>A0ABR8STL4_9BACL</name>
<dbReference type="RefSeq" id="WP_191797672.1">
    <property type="nucleotide sequence ID" value="NZ_JACSQL010000001.1"/>
</dbReference>
<dbReference type="PROSITE" id="PS01229">
    <property type="entry name" value="COF_2"/>
    <property type="match status" value="1"/>
</dbReference>
<dbReference type="SFLD" id="SFLDS00003">
    <property type="entry name" value="Haloacid_Dehalogenase"/>
    <property type="match status" value="1"/>
</dbReference>
<dbReference type="InterPro" id="IPR006379">
    <property type="entry name" value="HAD-SF_hydro_IIB"/>
</dbReference>
<dbReference type="Gene3D" id="3.30.1240.10">
    <property type="match status" value="1"/>
</dbReference>
<gene>
    <name evidence="1" type="ORF">H9647_01900</name>
</gene>
<dbReference type="Proteomes" id="UP000608071">
    <property type="component" value="Unassembled WGS sequence"/>
</dbReference>
<comment type="caution">
    <text evidence="1">The sequence shown here is derived from an EMBL/GenBank/DDBJ whole genome shotgun (WGS) entry which is preliminary data.</text>
</comment>
<dbReference type="Gene3D" id="3.40.50.1000">
    <property type="entry name" value="HAD superfamily/HAD-like"/>
    <property type="match status" value="1"/>
</dbReference>
<dbReference type="CDD" id="cd07517">
    <property type="entry name" value="HAD_HPP"/>
    <property type="match status" value="1"/>
</dbReference>
<dbReference type="SFLD" id="SFLDG01140">
    <property type="entry name" value="C2.B:_Phosphomannomutase_and_P"/>
    <property type="match status" value="1"/>
</dbReference>
<dbReference type="SUPFAM" id="SSF56784">
    <property type="entry name" value="HAD-like"/>
    <property type="match status" value="1"/>
</dbReference>
<dbReference type="NCBIfam" id="TIGR00099">
    <property type="entry name" value="Cof-subfamily"/>
    <property type="match status" value="1"/>
</dbReference>
<keyword evidence="1" id="KW-0378">Hydrolase</keyword>
<protein>
    <submittedName>
        <fullName evidence="1">Cof-type HAD-IIB family hydrolase</fullName>
    </submittedName>
</protein>
<dbReference type="SFLD" id="SFLDG01144">
    <property type="entry name" value="C2.B.4:_PGP_Like"/>
    <property type="match status" value="1"/>
</dbReference>
<evidence type="ECO:0000313" key="2">
    <source>
        <dbReference type="Proteomes" id="UP000608071"/>
    </source>
</evidence>
<organism evidence="1 2">
    <name type="scientific">Paenibacillus gallinarum</name>
    <dbReference type="NCBI Taxonomy" id="2762232"/>
    <lineage>
        <taxon>Bacteria</taxon>
        <taxon>Bacillati</taxon>
        <taxon>Bacillota</taxon>
        <taxon>Bacilli</taxon>
        <taxon>Bacillales</taxon>
        <taxon>Paenibacillaceae</taxon>
        <taxon>Paenibacillus</taxon>
    </lineage>
</organism>
<dbReference type="PANTHER" id="PTHR10000">
    <property type="entry name" value="PHOSPHOSERINE PHOSPHATASE"/>
    <property type="match status" value="1"/>
</dbReference>